<feature type="active site" description="Proton acceptor" evidence="6">
    <location>
        <position position="141"/>
    </location>
</feature>
<dbReference type="InterPro" id="IPR006710">
    <property type="entry name" value="Glyco_hydro_43"/>
</dbReference>
<dbReference type="CAZy" id="GH43">
    <property type="family name" value="Glycoside Hydrolase Family 43"/>
</dbReference>
<evidence type="ECO:0000256" key="1">
    <source>
        <dbReference type="ARBA" id="ARBA00004834"/>
    </source>
</evidence>
<dbReference type="OrthoDB" id="195678at2759"/>
<evidence type="ECO:0000256" key="4">
    <source>
        <dbReference type="ARBA" id="ARBA00023295"/>
    </source>
</evidence>
<organism evidence="10">
    <name type="scientific">Leptosphaeria maculans (strain JN3 / isolate v23.1.3 / race Av1-4-5-6-7-8)</name>
    <name type="common">Blackleg fungus</name>
    <name type="synonym">Phoma lingam</name>
    <dbReference type="NCBI Taxonomy" id="985895"/>
    <lineage>
        <taxon>Eukaryota</taxon>
        <taxon>Fungi</taxon>
        <taxon>Dikarya</taxon>
        <taxon>Ascomycota</taxon>
        <taxon>Pezizomycotina</taxon>
        <taxon>Dothideomycetes</taxon>
        <taxon>Pleosporomycetidae</taxon>
        <taxon>Pleosporales</taxon>
        <taxon>Pleosporineae</taxon>
        <taxon>Leptosphaeriaceae</taxon>
        <taxon>Plenodomus</taxon>
        <taxon>Plenodomus lingam/Leptosphaeria maculans species complex</taxon>
    </lineage>
</organism>
<accession>E5A0N6</accession>
<comment type="pathway">
    <text evidence="1">Glycan metabolism; L-arabinan degradation.</text>
</comment>
<dbReference type="PANTHER" id="PTHR43301:SF3">
    <property type="entry name" value="ARABINAN ENDO-1,5-ALPHA-L-ARABINOSIDASE A-RELATED"/>
    <property type="match status" value="1"/>
</dbReference>
<comment type="similarity">
    <text evidence="2 8">Belongs to the glycosyl hydrolase 43 family.</text>
</comment>
<dbReference type="eggNOG" id="ENOG502QTQG">
    <property type="taxonomic scope" value="Eukaryota"/>
</dbReference>
<dbReference type="HOGENOM" id="CLU_009397_5_0_1"/>
<dbReference type="SUPFAM" id="SSF75005">
    <property type="entry name" value="Arabinanase/levansucrase/invertase"/>
    <property type="match status" value="1"/>
</dbReference>
<feature type="site" description="Important for catalytic activity, responsible for pKa modulation of the active site Glu and correct orientation of both the proton donor and substrate" evidence="7">
    <location>
        <position position="262"/>
    </location>
</feature>
<dbReference type="Pfam" id="PF04616">
    <property type="entry name" value="Glyco_hydro_43"/>
    <property type="match status" value="1"/>
</dbReference>
<dbReference type="EMBL" id="FP929131">
    <property type="protein sequence ID" value="CBX97182.1"/>
    <property type="molecule type" value="Genomic_DNA"/>
</dbReference>
<evidence type="ECO:0000256" key="8">
    <source>
        <dbReference type="RuleBase" id="RU361187"/>
    </source>
</evidence>
<protein>
    <recommendedName>
        <fullName evidence="5">Endo-1,5-alpha-L-arabinanase A</fullName>
    </recommendedName>
</protein>
<keyword evidence="10" id="KW-1185">Reference proteome</keyword>
<dbReference type="VEuPathDB" id="FungiDB:LEMA_P103130.1"/>
<evidence type="ECO:0000256" key="3">
    <source>
        <dbReference type="ARBA" id="ARBA00022801"/>
    </source>
</evidence>
<evidence type="ECO:0000313" key="10">
    <source>
        <dbReference type="Proteomes" id="UP000002668"/>
    </source>
</evidence>
<dbReference type="STRING" id="985895.E5A0N6"/>
<dbReference type="CDD" id="cd18831">
    <property type="entry name" value="GH43_AnAbnA-like"/>
    <property type="match status" value="1"/>
</dbReference>
<dbReference type="InterPro" id="IPR050727">
    <property type="entry name" value="GH43_arabinanases"/>
</dbReference>
<dbReference type="PANTHER" id="PTHR43301">
    <property type="entry name" value="ARABINAN ENDO-1,5-ALPHA-L-ARABINOSIDASE"/>
    <property type="match status" value="1"/>
</dbReference>
<keyword evidence="4 8" id="KW-0326">Glycosidase</keyword>
<dbReference type="InterPro" id="IPR023296">
    <property type="entry name" value="Glyco_hydro_beta-prop_sf"/>
</dbReference>
<evidence type="ECO:0000256" key="7">
    <source>
        <dbReference type="PIRSR" id="PIRSR606710-2"/>
    </source>
</evidence>
<name>E5A0N6_LEPMJ</name>
<evidence type="ECO:0000256" key="5">
    <source>
        <dbReference type="ARBA" id="ARBA00042202"/>
    </source>
</evidence>
<evidence type="ECO:0000313" key="9">
    <source>
        <dbReference type="EMBL" id="CBX97182.1"/>
    </source>
</evidence>
<dbReference type="OMA" id="GHLWAPD"/>
<dbReference type="GO" id="GO:0005975">
    <property type="term" value="P:carbohydrate metabolic process"/>
    <property type="evidence" value="ECO:0007669"/>
    <property type="project" value="InterPro"/>
</dbReference>
<keyword evidence="3 8" id="KW-0378">Hydrolase</keyword>
<sequence>MAFVQQAASAQMTPRFQSYESSPHQLPPGLYRKVEIEATTENLYQNPLASSRTRMSAPFLVYPISSTKGPKDRCRSIQLALHSVMRPVLQAQVSSSPETPSKGCRVFGKQGQEHFHHLELRSVYGYADPMPCSGVCTVAHDPALIRRGDGKYYRFATGGKISILSAPHITGPWTSVGPAIPKGSIIGLAGRTDLWIPMLKAPDVTKVGDTYYLYYSVSTFSSQNSAIGVATSKDMDTWTDLGATGISSVPVDGKNPPYNAIDGALYWDGSKFVMSFGSFWGGLFTIDMENPPVKIASGATAKSIAFKPLGGHAQEAAFIAKNGNYHYLFFSVGKCCGYDKGRPEPGDEYKIQVCRSTSATGSFVDKAGQRCTEGGGTTVLESHGWVYGPGGQGVYYDPTDGPVLYYHYVDTRVGYSDGQKRFGVNKIDFSSGWPVV</sequence>
<dbReference type="InParanoid" id="E5A0N6"/>
<evidence type="ECO:0000256" key="2">
    <source>
        <dbReference type="ARBA" id="ARBA00009865"/>
    </source>
</evidence>
<dbReference type="Proteomes" id="UP000002668">
    <property type="component" value="Genome"/>
</dbReference>
<proteinExistence type="inferred from homology"/>
<dbReference type="GO" id="GO:0004553">
    <property type="term" value="F:hydrolase activity, hydrolyzing O-glycosyl compounds"/>
    <property type="evidence" value="ECO:0007669"/>
    <property type="project" value="InterPro"/>
</dbReference>
<reference evidence="10" key="1">
    <citation type="journal article" date="2011" name="Nat. Commun.">
        <title>Effector diversification within compartments of the Leptosphaeria maculans genome affected by Repeat-Induced Point mutations.</title>
        <authorList>
            <person name="Rouxel T."/>
            <person name="Grandaubert J."/>
            <person name="Hane J.K."/>
            <person name="Hoede C."/>
            <person name="van de Wouw A.P."/>
            <person name="Couloux A."/>
            <person name="Dominguez V."/>
            <person name="Anthouard V."/>
            <person name="Bally P."/>
            <person name="Bourras S."/>
            <person name="Cozijnsen A.J."/>
            <person name="Ciuffetti L.M."/>
            <person name="Degrave A."/>
            <person name="Dilmaghani A."/>
            <person name="Duret L."/>
            <person name="Fudal I."/>
            <person name="Goodwin S.B."/>
            <person name="Gout L."/>
            <person name="Glaser N."/>
            <person name="Linglin J."/>
            <person name="Kema G.H.J."/>
            <person name="Lapalu N."/>
            <person name="Lawrence C.B."/>
            <person name="May K."/>
            <person name="Meyer M."/>
            <person name="Ollivier B."/>
            <person name="Poulain J."/>
            <person name="Schoch C.L."/>
            <person name="Simon A."/>
            <person name="Spatafora J.W."/>
            <person name="Stachowiak A."/>
            <person name="Turgeon B.G."/>
            <person name="Tyler B.M."/>
            <person name="Vincent D."/>
            <person name="Weissenbach J."/>
            <person name="Amselem J."/>
            <person name="Quesneville H."/>
            <person name="Oliver R.P."/>
            <person name="Wincker P."/>
            <person name="Balesdent M.-H."/>
            <person name="Howlett B.J."/>
        </authorList>
    </citation>
    <scope>NUCLEOTIDE SEQUENCE [LARGE SCALE GENOMIC DNA]</scope>
    <source>
        <strain evidence="10">JN3 / isolate v23.1.3 / race Av1-4-5-6-7-8</strain>
    </source>
</reference>
<evidence type="ECO:0000256" key="6">
    <source>
        <dbReference type="PIRSR" id="PIRSR606710-1"/>
    </source>
</evidence>
<feature type="active site" description="Proton donor" evidence="6">
    <location>
        <position position="315"/>
    </location>
</feature>
<dbReference type="AlphaFoldDB" id="E5A0N6"/>
<dbReference type="Gene3D" id="2.115.10.20">
    <property type="entry name" value="Glycosyl hydrolase domain, family 43"/>
    <property type="match status" value="1"/>
</dbReference>
<gene>
    <name evidence="9" type="ORF">LEMA_P103130.1</name>
</gene>